<dbReference type="Proteomes" id="UP001162501">
    <property type="component" value="Chromosome 8"/>
</dbReference>
<sequence length="394" mass="40356">MERGLSLERGHRGLEQWGGLESQKELGSPQHPLLPGPSCETARNLGHSWDAAPALSLRSPGDLRGAQKPDRHGDGRAQLLPGPLSPQTAPLGGFPSPRRGHSYVRLPPPGPESARPAAPGGAAARQGPTSSSRHGVPAAELAGPRLASPGSRRVPARTRPGLEAARAASRSGRPTSAPGPRSAPAPGSRATRLCLPVPAGLRVRRERRAAAAEGGRERGGRRAGGRGGARGGERGRRRGARGARGARRGCPGGPAPGLGSRVRRAAPGSLRTSARPPEPSAPPPPSPPSPALSPSTPARPPSGSRCSAALGLQAPRGAQACRGHVFPRPRRSRTSRALPGAPTCHVKCPRSAAPGRVPRGPGLVSFRGGPGEPLPRAPRAAAGQDRRRRAPSTS</sequence>
<evidence type="ECO:0000313" key="1">
    <source>
        <dbReference type="EMBL" id="CAI9712682.1"/>
    </source>
</evidence>
<organism evidence="1 2">
    <name type="scientific">Rangifer tarandus platyrhynchus</name>
    <name type="common">Svalbard reindeer</name>
    <dbReference type="NCBI Taxonomy" id="3082113"/>
    <lineage>
        <taxon>Eukaryota</taxon>
        <taxon>Metazoa</taxon>
        <taxon>Chordata</taxon>
        <taxon>Craniata</taxon>
        <taxon>Vertebrata</taxon>
        <taxon>Euteleostomi</taxon>
        <taxon>Mammalia</taxon>
        <taxon>Eutheria</taxon>
        <taxon>Laurasiatheria</taxon>
        <taxon>Artiodactyla</taxon>
        <taxon>Ruminantia</taxon>
        <taxon>Pecora</taxon>
        <taxon>Cervidae</taxon>
        <taxon>Odocoileinae</taxon>
        <taxon>Rangifer</taxon>
    </lineage>
</organism>
<proteinExistence type="predicted"/>
<accession>A0ACB0FHY8</accession>
<protein>
    <submittedName>
        <fullName evidence="1">Uncharacterized protein</fullName>
    </submittedName>
</protein>
<evidence type="ECO:0000313" key="2">
    <source>
        <dbReference type="Proteomes" id="UP001162501"/>
    </source>
</evidence>
<gene>
    <name evidence="1" type="ORF">MRATA1EN3_LOCUS23895</name>
</gene>
<dbReference type="EMBL" id="OX596092">
    <property type="protein sequence ID" value="CAI9712682.1"/>
    <property type="molecule type" value="Genomic_DNA"/>
</dbReference>
<reference evidence="1" key="1">
    <citation type="submission" date="2023-05" db="EMBL/GenBank/DDBJ databases">
        <authorList>
            <consortium name="ELIXIR-Norway"/>
        </authorList>
    </citation>
    <scope>NUCLEOTIDE SEQUENCE</scope>
</reference>
<name>A0ACB0FHY8_RANTA</name>